<evidence type="ECO:0000313" key="3">
    <source>
        <dbReference type="Proteomes" id="UP000245910"/>
    </source>
</evidence>
<dbReference type="OrthoDB" id="3789824at2759"/>
<organism evidence="2 3">
    <name type="scientific">Fusarium venenatum</name>
    <dbReference type="NCBI Taxonomy" id="56646"/>
    <lineage>
        <taxon>Eukaryota</taxon>
        <taxon>Fungi</taxon>
        <taxon>Dikarya</taxon>
        <taxon>Ascomycota</taxon>
        <taxon>Pezizomycotina</taxon>
        <taxon>Sordariomycetes</taxon>
        <taxon>Hypocreomycetidae</taxon>
        <taxon>Hypocreales</taxon>
        <taxon>Nectriaceae</taxon>
        <taxon>Fusarium</taxon>
    </lineage>
</organism>
<feature type="domain" description="Heterokaryon incompatibility" evidence="1">
    <location>
        <begin position="220"/>
        <end position="387"/>
    </location>
</feature>
<keyword evidence="3" id="KW-1185">Reference proteome</keyword>
<name>A0A2L2TA92_9HYPO</name>
<reference evidence="3" key="1">
    <citation type="submission" date="2014-10" db="EMBL/GenBank/DDBJ databases">
        <authorList>
            <person name="King R."/>
        </authorList>
    </citation>
    <scope>NUCLEOTIDE SEQUENCE [LARGE SCALE GENOMIC DNA]</scope>
    <source>
        <strain evidence="3">A3/5</strain>
    </source>
</reference>
<dbReference type="AlphaFoldDB" id="A0A2L2TA92"/>
<dbReference type="PANTHER" id="PTHR33112:SF16">
    <property type="entry name" value="HETEROKARYON INCOMPATIBILITY DOMAIN-CONTAINING PROTEIN"/>
    <property type="match status" value="1"/>
</dbReference>
<dbReference type="Proteomes" id="UP000245910">
    <property type="component" value="Chromosome II"/>
</dbReference>
<dbReference type="STRING" id="56646.A0A2L2TA92"/>
<dbReference type="InterPro" id="IPR010730">
    <property type="entry name" value="HET"/>
</dbReference>
<dbReference type="Pfam" id="PF06985">
    <property type="entry name" value="HET"/>
    <property type="match status" value="1"/>
</dbReference>
<evidence type="ECO:0000259" key="1">
    <source>
        <dbReference type="Pfam" id="PF06985"/>
    </source>
</evidence>
<dbReference type="PANTHER" id="PTHR33112">
    <property type="entry name" value="DOMAIN PROTEIN, PUTATIVE-RELATED"/>
    <property type="match status" value="1"/>
</dbReference>
<protein>
    <recommendedName>
        <fullName evidence="1">Heterokaryon incompatibility domain-containing protein</fullName>
    </recommendedName>
</protein>
<accession>A0A2L2TA92</accession>
<sequence length="711" mass="81010">MDNHENHTSRLGKGKDTEHSSVVCSCCFSLNAALIDPASDDVKLDQNEFVLSIRRNDAQLRRAAARGCESCVVMIKALEYYSLIPSEPSPVALNATENSNLLGQSNNASVRLKLRLPISQGNPEISLSSPDLPRSFLQFYTDEAQGRSWKTIMPMPDICNDHLSRQGLVFINACLRLCQEHHMHCKQEDHSMPTRVLDIGTSDDTHMRLVETQYIKTAKYTALSYCWGNDPSIKTLTENLEDVKSGIALEKLPAAYVDAIALTRQLDVRYIWIDALCIIQDSKRDWEIECSRMADTYTNAYVTIGAASSSSVTNHFLKPQLRPPPQMSHRKREIFKVVLSSSRGKEQVSVKARLMQATGAHWLWQDTGNDEQPLIEPLTQRGWTLQEKVLSTRFLSLSSMEMVWTCKEQIFCECGSRLNHQREFGRTPLSQISQRDEAFNFWHKIVENYSKRKLTKSDDRLPAISAIAAIVQKRIGSKYIAGLWADNIELDLLWRRAEPTRACAASSCYIAPSFSWASITGEIDYMCFRNGKWPYEKATMVIEVTSETGPDAPLGRVTKSKLVMHGPIGMGYVERQDSHGWLIVRIGTARMSFRPDTTLSTMMAEGRSEMSVCRRTREHHREDLGRALRKLDQKREYEYESESKEIKIHCWMLRLGSYSIGRRGEKEHEWLVLGRSGIETGCFERVGWGMVKNRDEKQVFAQERMETITLV</sequence>
<evidence type="ECO:0000313" key="2">
    <source>
        <dbReference type="EMBL" id="CEI62231.1"/>
    </source>
</evidence>
<dbReference type="EMBL" id="LN649230">
    <property type="protein sequence ID" value="CEI62231.1"/>
    <property type="molecule type" value="Genomic_DNA"/>
</dbReference>
<proteinExistence type="predicted"/>